<evidence type="ECO:0000313" key="2">
    <source>
        <dbReference type="Proteomes" id="UP000281553"/>
    </source>
</evidence>
<name>A0A3P7N8P9_DIBLA</name>
<evidence type="ECO:0000313" key="1">
    <source>
        <dbReference type="EMBL" id="VDN31808.1"/>
    </source>
</evidence>
<reference evidence="1 2" key="1">
    <citation type="submission" date="2018-11" db="EMBL/GenBank/DDBJ databases">
        <authorList>
            <consortium name="Pathogen Informatics"/>
        </authorList>
    </citation>
    <scope>NUCLEOTIDE SEQUENCE [LARGE SCALE GENOMIC DNA]</scope>
</reference>
<dbReference type="AlphaFoldDB" id="A0A3P7N8P9"/>
<protein>
    <recommendedName>
        <fullName evidence="3">Sema domain-containing protein</fullName>
    </recommendedName>
</protein>
<evidence type="ECO:0008006" key="3">
    <source>
        <dbReference type="Google" id="ProtNLM"/>
    </source>
</evidence>
<keyword evidence="2" id="KW-1185">Reference proteome</keyword>
<proteinExistence type="predicted"/>
<organism evidence="1 2">
    <name type="scientific">Dibothriocephalus latus</name>
    <name type="common">Fish tapeworm</name>
    <name type="synonym">Diphyllobothrium latum</name>
    <dbReference type="NCBI Taxonomy" id="60516"/>
    <lineage>
        <taxon>Eukaryota</taxon>
        <taxon>Metazoa</taxon>
        <taxon>Spiralia</taxon>
        <taxon>Lophotrochozoa</taxon>
        <taxon>Platyhelminthes</taxon>
        <taxon>Cestoda</taxon>
        <taxon>Eucestoda</taxon>
        <taxon>Diphyllobothriidea</taxon>
        <taxon>Diphyllobothriidae</taxon>
        <taxon>Dibothriocephalus</taxon>
    </lineage>
</organism>
<dbReference type="Proteomes" id="UP000281553">
    <property type="component" value="Unassembled WGS sequence"/>
</dbReference>
<dbReference type="EMBL" id="UYRU01081342">
    <property type="protein sequence ID" value="VDN31808.1"/>
    <property type="molecule type" value="Genomic_DNA"/>
</dbReference>
<gene>
    <name evidence="1" type="ORF">DILT_LOCUS15835</name>
</gene>
<accession>A0A3P7N8P9</accession>
<sequence length="46" mass="5066">MIGTTKDEVLRKCIISPKEHLAAFAGREGCVYLVDLRVSFIGSARN</sequence>